<dbReference type="Pfam" id="PF13581">
    <property type="entry name" value="HATPase_c_2"/>
    <property type="match status" value="1"/>
</dbReference>
<feature type="domain" description="MEDS" evidence="3">
    <location>
        <begin position="4"/>
        <end position="148"/>
    </location>
</feature>
<dbReference type="PANTHER" id="PTHR35526">
    <property type="entry name" value="ANTI-SIGMA-F FACTOR RSBW-RELATED"/>
    <property type="match status" value="1"/>
</dbReference>
<keyword evidence="4" id="KW-0808">Transferase</keyword>
<proteinExistence type="predicted"/>
<dbReference type="InterPro" id="IPR050267">
    <property type="entry name" value="Anti-sigma-factor_SerPK"/>
</dbReference>
<dbReference type="EMBL" id="QLYX01000005">
    <property type="protein sequence ID" value="RAY14541.1"/>
    <property type="molecule type" value="Genomic_DNA"/>
</dbReference>
<dbReference type="Pfam" id="PF14417">
    <property type="entry name" value="MEDS"/>
    <property type="match status" value="1"/>
</dbReference>
<dbReference type="InterPro" id="IPR036890">
    <property type="entry name" value="HATPase_C_sf"/>
</dbReference>
<dbReference type="SUPFAM" id="SSF55874">
    <property type="entry name" value="ATPase domain of HSP90 chaperone/DNA topoisomerase II/histidine kinase"/>
    <property type="match status" value="1"/>
</dbReference>
<keyword evidence="5" id="KW-1185">Reference proteome</keyword>
<sequence length="307" mass="32228">MSFTHPALLYRGDREYLAGTLPFIRGGLAAGEPVAVAVPPSRLRLLRTALGDQAARVRLIDMTVAGRNPGRIIPGVLRAFADAHPRGRVRIIGEPIWPGRSAAEYPACVQHEALINLAFAGRPATILCPYDALRHSPEVLADAAVTHPTIIDRDGERPSDAYDPEGAVAAHNRLDPAPPGAAELRFDGAGLPGVRGFTVGRAARLGLTGERGDALEIAAYELAANSVLHGGGTGVLHLWAAAGHLVCEVSDAGHLRDPLTGRRPAGLGTEGGRGVLLANHLADLVRTRTSPAGTTTRLYFRLPSVGT</sequence>
<evidence type="ECO:0000313" key="5">
    <source>
        <dbReference type="Proteomes" id="UP000251891"/>
    </source>
</evidence>
<organism evidence="4 5">
    <name type="scientific">Actinomadura craniellae</name>
    <dbReference type="NCBI Taxonomy" id="2231787"/>
    <lineage>
        <taxon>Bacteria</taxon>
        <taxon>Bacillati</taxon>
        <taxon>Actinomycetota</taxon>
        <taxon>Actinomycetes</taxon>
        <taxon>Streptosporangiales</taxon>
        <taxon>Thermomonosporaceae</taxon>
        <taxon>Actinomadura</taxon>
    </lineage>
</organism>
<dbReference type="InterPro" id="IPR047718">
    <property type="entry name" value="RsbA-like_anti_sig"/>
</dbReference>
<evidence type="ECO:0000259" key="3">
    <source>
        <dbReference type="Pfam" id="PF14417"/>
    </source>
</evidence>
<name>A0A365H624_9ACTN</name>
<feature type="domain" description="Histidine kinase/HSP90-like ATPase" evidence="2">
    <location>
        <begin position="192"/>
        <end position="299"/>
    </location>
</feature>
<accession>A0A365H624</accession>
<comment type="caution">
    <text evidence="4">The sequence shown here is derived from an EMBL/GenBank/DDBJ whole genome shotgun (WGS) entry which is preliminary data.</text>
</comment>
<dbReference type="Gene3D" id="3.30.565.10">
    <property type="entry name" value="Histidine kinase-like ATPase, C-terminal domain"/>
    <property type="match status" value="1"/>
</dbReference>
<evidence type="ECO:0000313" key="4">
    <source>
        <dbReference type="EMBL" id="RAY14541.1"/>
    </source>
</evidence>
<dbReference type="NCBIfam" id="NF041045">
    <property type="entry name" value="RsbA_anti_sig"/>
    <property type="match status" value="1"/>
</dbReference>
<dbReference type="RefSeq" id="WP_111866462.1">
    <property type="nucleotide sequence ID" value="NZ_QLYX01000005.1"/>
</dbReference>
<evidence type="ECO:0000256" key="1">
    <source>
        <dbReference type="ARBA" id="ARBA00022527"/>
    </source>
</evidence>
<dbReference type="Proteomes" id="UP000251891">
    <property type="component" value="Unassembled WGS sequence"/>
</dbReference>
<dbReference type="InterPro" id="IPR003594">
    <property type="entry name" value="HATPase_dom"/>
</dbReference>
<dbReference type="PANTHER" id="PTHR35526:SF3">
    <property type="entry name" value="ANTI-SIGMA-F FACTOR RSBW"/>
    <property type="match status" value="1"/>
</dbReference>
<evidence type="ECO:0000259" key="2">
    <source>
        <dbReference type="Pfam" id="PF13581"/>
    </source>
</evidence>
<dbReference type="GO" id="GO:0004674">
    <property type="term" value="F:protein serine/threonine kinase activity"/>
    <property type="evidence" value="ECO:0007669"/>
    <property type="project" value="UniProtKB-KW"/>
</dbReference>
<dbReference type="AlphaFoldDB" id="A0A365H624"/>
<keyword evidence="4" id="KW-0418">Kinase</keyword>
<gene>
    <name evidence="4" type="ORF">DPM19_12225</name>
</gene>
<dbReference type="OrthoDB" id="3748385at2"/>
<protein>
    <submittedName>
        <fullName evidence="4">Sensor histidine kinase</fullName>
    </submittedName>
</protein>
<reference evidence="4 5" key="1">
    <citation type="submission" date="2018-06" db="EMBL/GenBank/DDBJ databases">
        <title>Actinomadura craniellae sp. nov. isolated from marine sponge Craniella sp.</title>
        <authorList>
            <person name="Li L."/>
            <person name="Xu Q.H."/>
            <person name="Lin H.W."/>
            <person name="Lu Y.H."/>
        </authorList>
    </citation>
    <scope>NUCLEOTIDE SEQUENCE [LARGE SCALE GENOMIC DNA]</scope>
    <source>
        <strain evidence="4 5">LHW63021</strain>
    </source>
</reference>
<dbReference type="CDD" id="cd16936">
    <property type="entry name" value="HATPase_RsbW-like"/>
    <property type="match status" value="1"/>
</dbReference>
<keyword evidence="1" id="KW-0723">Serine/threonine-protein kinase</keyword>
<dbReference type="InterPro" id="IPR025847">
    <property type="entry name" value="MEDS_domain"/>
</dbReference>